<evidence type="ECO:0000313" key="2">
    <source>
        <dbReference type="EMBL" id="MCS0603671.1"/>
    </source>
</evidence>
<dbReference type="Proteomes" id="UP001205612">
    <property type="component" value="Unassembled WGS sequence"/>
</dbReference>
<protein>
    <submittedName>
        <fullName evidence="2">Uncharacterized protein</fullName>
    </submittedName>
</protein>
<comment type="caution">
    <text evidence="2">The sequence shown here is derived from an EMBL/GenBank/DDBJ whole genome shotgun (WGS) entry which is preliminary data.</text>
</comment>
<dbReference type="RefSeq" id="WP_258780161.1">
    <property type="nucleotide sequence ID" value="NZ_JANUGP010000016.1"/>
</dbReference>
<reference evidence="2 3" key="1">
    <citation type="submission" date="2022-08" db="EMBL/GenBank/DDBJ databases">
        <authorList>
            <person name="Somphong A."/>
            <person name="Phongsopitanun W."/>
        </authorList>
    </citation>
    <scope>NUCLEOTIDE SEQUENCE [LARGE SCALE GENOMIC DNA]</scope>
    <source>
        <strain evidence="2 3">LP11</strain>
    </source>
</reference>
<accession>A0ABT2B570</accession>
<name>A0ABT2B570_9ACTN</name>
<gene>
    <name evidence="2" type="ORF">NX794_20990</name>
</gene>
<keyword evidence="3" id="KW-1185">Reference proteome</keyword>
<evidence type="ECO:0000256" key="1">
    <source>
        <dbReference type="SAM" id="MobiDB-lite"/>
    </source>
</evidence>
<organism evidence="2 3">
    <name type="scientific">Streptomyces pyxinicus</name>
    <dbReference type="NCBI Taxonomy" id="2970331"/>
    <lineage>
        <taxon>Bacteria</taxon>
        <taxon>Bacillati</taxon>
        <taxon>Actinomycetota</taxon>
        <taxon>Actinomycetes</taxon>
        <taxon>Kitasatosporales</taxon>
        <taxon>Streptomycetaceae</taxon>
        <taxon>Streptomyces</taxon>
    </lineage>
</organism>
<sequence length="43" mass="4813">MSFKKIAPLPSKNHGKHLPPLPQPKPRKHAPKPLPKPVHGDKH</sequence>
<evidence type="ECO:0000313" key="3">
    <source>
        <dbReference type="Proteomes" id="UP001205612"/>
    </source>
</evidence>
<proteinExistence type="predicted"/>
<dbReference type="EMBL" id="JANUGP010000016">
    <property type="protein sequence ID" value="MCS0603671.1"/>
    <property type="molecule type" value="Genomic_DNA"/>
</dbReference>
<feature type="region of interest" description="Disordered" evidence="1">
    <location>
        <begin position="1"/>
        <end position="43"/>
    </location>
</feature>